<evidence type="ECO:0000313" key="1">
    <source>
        <dbReference type="EMBL" id="CAG7829343.1"/>
    </source>
</evidence>
<evidence type="ECO:0000313" key="2">
    <source>
        <dbReference type="Proteomes" id="UP000708208"/>
    </source>
</evidence>
<dbReference type="AlphaFoldDB" id="A0A8J2LD94"/>
<protein>
    <submittedName>
        <fullName evidence="1">Uncharacterized protein</fullName>
    </submittedName>
</protein>
<sequence length="76" mass="8747">QAGHPKTVQFVLRLMLKIEEFGRQKLLKQGWVVNANTLFEGIWRLSGPLLGQKGEAFEVYTNKKESWLPKILKVLP</sequence>
<accession>A0A8J2LD94</accession>
<proteinExistence type="predicted"/>
<dbReference type="OrthoDB" id="1434354at2759"/>
<feature type="non-terminal residue" evidence="1">
    <location>
        <position position="1"/>
    </location>
</feature>
<dbReference type="EMBL" id="CAJVCH010551086">
    <property type="protein sequence ID" value="CAG7829343.1"/>
    <property type="molecule type" value="Genomic_DNA"/>
</dbReference>
<comment type="caution">
    <text evidence="1">The sequence shown here is derived from an EMBL/GenBank/DDBJ whole genome shotgun (WGS) entry which is preliminary data.</text>
</comment>
<dbReference type="Proteomes" id="UP000708208">
    <property type="component" value="Unassembled WGS sequence"/>
</dbReference>
<feature type="non-terminal residue" evidence="1">
    <location>
        <position position="76"/>
    </location>
</feature>
<reference evidence="1" key="1">
    <citation type="submission" date="2021-06" db="EMBL/GenBank/DDBJ databases">
        <authorList>
            <person name="Hodson N. C."/>
            <person name="Mongue J. A."/>
            <person name="Jaron S. K."/>
        </authorList>
    </citation>
    <scope>NUCLEOTIDE SEQUENCE</scope>
</reference>
<organism evidence="1 2">
    <name type="scientific">Allacma fusca</name>
    <dbReference type="NCBI Taxonomy" id="39272"/>
    <lineage>
        <taxon>Eukaryota</taxon>
        <taxon>Metazoa</taxon>
        <taxon>Ecdysozoa</taxon>
        <taxon>Arthropoda</taxon>
        <taxon>Hexapoda</taxon>
        <taxon>Collembola</taxon>
        <taxon>Symphypleona</taxon>
        <taxon>Sminthuridae</taxon>
        <taxon>Allacma</taxon>
    </lineage>
</organism>
<name>A0A8J2LD94_9HEXA</name>
<gene>
    <name evidence="1" type="ORF">AFUS01_LOCUS39211</name>
</gene>
<keyword evidence="2" id="KW-1185">Reference proteome</keyword>